<keyword evidence="14" id="KW-0256">Endoplasmic reticulum</keyword>
<dbReference type="InterPro" id="IPR003323">
    <property type="entry name" value="OTU_dom"/>
</dbReference>
<evidence type="ECO:0000256" key="8">
    <source>
        <dbReference type="ARBA" id="ARBA00022553"/>
    </source>
</evidence>
<dbReference type="InterPro" id="IPR039087">
    <property type="entry name" value="VCPIP1"/>
</dbReference>
<dbReference type="GO" id="GO:0006281">
    <property type="term" value="P:DNA repair"/>
    <property type="evidence" value="ECO:0007669"/>
    <property type="project" value="UniProtKB-KW"/>
</dbReference>
<dbReference type="GO" id="GO:0071108">
    <property type="term" value="P:protein K48-linked deubiquitination"/>
    <property type="evidence" value="ECO:0007669"/>
    <property type="project" value="TreeGrafter"/>
</dbReference>
<evidence type="ECO:0000256" key="6">
    <source>
        <dbReference type="ARBA" id="ARBA00012759"/>
    </source>
</evidence>
<dbReference type="PANTHER" id="PTHR14843:SF2">
    <property type="entry name" value="DEUBIQUITINATING PROTEIN VCPIP1"/>
    <property type="match status" value="1"/>
</dbReference>
<dbReference type="InterPro" id="IPR045827">
    <property type="entry name" value="VCPIP1_N"/>
</dbReference>
<dbReference type="Pfam" id="PF21403">
    <property type="entry name" value="OTU1_UBXL"/>
    <property type="match status" value="1"/>
</dbReference>
<dbReference type="PROSITE" id="PS50802">
    <property type="entry name" value="OTU"/>
    <property type="match status" value="1"/>
</dbReference>
<dbReference type="Pfam" id="PF02338">
    <property type="entry name" value="OTU"/>
    <property type="match status" value="1"/>
</dbReference>
<evidence type="ECO:0000256" key="16">
    <source>
        <dbReference type="ARBA" id="ARBA00023034"/>
    </source>
</evidence>
<dbReference type="Gene3D" id="3.10.20.90">
    <property type="entry name" value="Phosphatidylinositol 3-kinase Catalytic Subunit, Chain A, domain 1"/>
    <property type="match status" value="1"/>
</dbReference>
<feature type="compositionally biased region" description="Polar residues" evidence="24">
    <location>
        <begin position="1215"/>
        <end position="1228"/>
    </location>
</feature>
<evidence type="ECO:0000256" key="10">
    <source>
        <dbReference type="ARBA" id="ARBA00022763"/>
    </source>
</evidence>
<dbReference type="GO" id="GO:0016320">
    <property type="term" value="P:endoplasmic reticulum membrane fusion"/>
    <property type="evidence" value="ECO:0007669"/>
    <property type="project" value="TreeGrafter"/>
</dbReference>
<keyword evidence="15" id="KW-0007">Acetylation</keyword>
<feature type="compositionally biased region" description="Polar residues" evidence="24">
    <location>
        <begin position="1276"/>
        <end position="1286"/>
    </location>
</feature>
<comment type="function">
    <text evidence="19">Deubiquitinating enzyme involved in DNA repair and reassembly of the Golgi apparatus and the endoplasmic reticulum following mitosis. Necessary for VCP-mediated reassembly of Golgi stacks after mitosis. Plays a role in VCP-mediated formation of transitional endoplasmic reticulum (tER). Mediates dissociation of the ternary complex containing STX5A, NSFL1C and VCP. Also involved in DNA repair following phosphorylation by ATM or ATR: acts by catalyzing deubiquitination of SPRTN, thereby promoting SPRTN recruitment to chromatin and subsequent proteolytic cleavage of covalent DNA-protein cross-links (DPCs). Hydrolyzes 'Lys-11'- and 'Lys-48'-linked polyubiquitin chains.</text>
</comment>
<keyword evidence="12" id="KW-0378">Hydrolase</keyword>
<dbReference type="FunFam" id="3.90.70.80:FF:000004">
    <property type="entry name" value="deubiquitinating protein VCIP135 isoform X2"/>
    <property type="match status" value="1"/>
</dbReference>
<dbReference type="GO" id="GO:0016567">
    <property type="term" value="P:protein ubiquitination"/>
    <property type="evidence" value="ECO:0007669"/>
    <property type="project" value="InterPro"/>
</dbReference>
<dbReference type="GO" id="GO:0005634">
    <property type="term" value="C:nucleus"/>
    <property type="evidence" value="ECO:0007669"/>
    <property type="project" value="UniProtKB-SubCell"/>
</dbReference>
<protein>
    <recommendedName>
        <fullName evidence="21">Deubiquitinating protein VCPIP1</fullName>
        <ecNumber evidence="6">3.4.19.12</ecNumber>
    </recommendedName>
    <alternativeName>
        <fullName evidence="22">Valosin-containing protein p97/p47 complex-interacting protein 1</fullName>
    </alternativeName>
    <alternativeName>
        <fullName evidence="23">Valosin-containing protein p97/p47 complex-interacting protein p135</fullName>
    </alternativeName>
</protein>
<dbReference type="GO" id="GO:0005795">
    <property type="term" value="C:Golgi stack"/>
    <property type="evidence" value="ECO:0007669"/>
    <property type="project" value="UniProtKB-SubCell"/>
</dbReference>
<evidence type="ECO:0000256" key="18">
    <source>
        <dbReference type="ARBA" id="ARBA00023242"/>
    </source>
</evidence>
<evidence type="ECO:0000256" key="2">
    <source>
        <dbReference type="ARBA" id="ARBA00004123"/>
    </source>
</evidence>
<dbReference type="Pfam" id="PF19437">
    <property type="entry name" value="VCIP135_N"/>
    <property type="match status" value="1"/>
</dbReference>
<keyword evidence="27" id="KW-1185">Reference proteome</keyword>
<dbReference type="CDD" id="cd17059">
    <property type="entry name" value="Ubl_OTU1"/>
    <property type="match status" value="1"/>
</dbReference>
<organism evidence="26 27">
    <name type="scientific">Mizuhopecten yessoensis</name>
    <name type="common">Japanese scallop</name>
    <name type="synonym">Patinopecten yessoensis</name>
    <dbReference type="NCBI Taxonomy" id="6573"/>
    <lineage>
        <taxon>Eukaryota</taxon>
        <taxon>Metazoa</taxon>
        <taxon>Spiralia</taxon>
        <taxon>Lophotrochozoa</taxon>
        <taxon>Mollusca</taxon>
        <taxon>Bivalvia</taxon>
        <taxon>Autobranchia</taxon>
        <taxon>Pteriomorphia</taxon>
        <taxon>Pectinida</taxon>
        <taxon>Pectinoidea</taxon>
        <taxon>Pectinidae</taxon>
        <taxon>Mizuhopecten</taxon>
    </lineage>
</organism>
<dbReference type="OrthoDB" id="10012024at2759"/>
<feature type="compositionally biased region" description="Polar residues" evidence="24">
    <location>
        <begin position="1177"/>
        <end position="1186"/>
    </location>
</feature>
<dbReference type="GO" id="GO:0005783">
    <property type="term" value="C:endoplasmic reticulum"/>
    <property type="evidence" value="ECO:0007669"/>
    <property type="project" value="UniProtKB-SubCell"/>
</dbReference>
<evidence type="ECO:0000256" key="21">
    <source>
        <dbReference type="ARBA" id="ARBA00071253"/>
    </source>
</evidence>
<dbReference type="InterPro" id="IPR029071">
    <property type="entry name" value="Ubiquitin-like_domsf"/>
</dbReference>
<evidence type="ECO:0000256" key="15">
    <source>
        <dbReference type="ARBA" id="ARBA00022990"/>
    </source>
</evidence>
<evidence type="ECO:0000256" key="20">
    <source>
        <dbReference type="ARBA" id="ARBA00063733"/>
    </source>
</evidence>
<evidence type="ECO:0000256" key="12">
    <source>
        <dbReference type="ARBA" id="ARBA00022801"/>
    </source>
</evidence>
<evidence type="ECO:0000256" key="7">
    <source>
        <dbReference type="ARBA" id="ARBA00022490"/>
    </source>
</evidence>
<dbReference type="GO" id="GO:0006508">
    <property type="term" value="P:proteolysis"/>
    <property type="evidence" value="ECO:0007669"/>
    <property type="project" value="UniProtKB-KW"/>
</dbReference>
<feature type="compositionally biased region" description="Basic and acidic residues" evidence="24">
    <location>
        <begin position="1287"/>
        <end position="1302"/>
    </location>
</feature>
<dbReference type="SUPFAM" id="SSF54236">
    <property type="entry name" value="Ubiquitin-like"/>
    <property type="match status" value="1"/>
</dbReference>
<dbReference type="InterPro" id="IPR048857">
    <property type="entry name" value="OTU1_Ubl"/>
</dbReference>
<keyword evidence="18" id="KW-0539">Nucleus</keyword>
<dbReference type="EC" id="3.4.19.12" evidence="6"/>
<evidence type="ECO:0000313" key="26">
    <source>
        <dbReference type="EMBL" id="OWF54166.1"/>
    </source>
</evidence>
<keyword evidence="13" id="KW-0788">Thiol protease</keyword>
<dbReference type="GO" id="GO:0035871">
    <property type="term" value="P:protein K11-linked deubiquitination"/>
    <property type="evidence" value="ECO:0007669"/>
    <property type="project" value="TreeGrafter"/>
</dbReference>
<feature type="region of interest" description="Disordered" evidence="24">
    <location>
        <begin position="671"/>
        <end position="746"/>
    </location>
</feature>
<dbReference type="PANTHER" id="PTHR14843">
    <property type="entry name" value="DEUBIQUITINATING PROTEIN VCIP135"/>
    <property type="match status" value="1"/>
</dbReference>
<proteinExistence type="predicted"/>
<feature type="domain" description="OTU" evidence="25">
    <location>
        <begin position="177"/>
        <end position="330"/>
    </location>
</feature>
<evidence type="ECO:0000256" key="9">
    <source>
        <dbReference type="ARBA" id="ARBA00022670"/>
    </source>
</evidence>
<keyword evidence="8" id="KW-0597">Phosphoprotein</keyword>
<dbReference type="Proteomes" id="UP000242188">
    <property type="component" value="Unassembled WGS sequence"/>
</dbReference>
<feature type="compositionally biased region" description="Basic and acidic residues" evidence="24">
    <location>
        <begin position="1190"/>
        <end position="1202"/>
    </location>
</feature>
<comment type="subunit">
    <text evidence="20">Binds VCP and the ternary complex containing STX5A, NSFL1C and VCP.</text>
</comment>
<dbReference type="STRING" id="6573.A0A210QZJ1"/>
<feature type="region of interest" description="Disordered" evidence="24">
    <location>
        <begin position="1047"/>
        <end position="1082"/>
    </location>
</feature>
<evidence type="ECO:0000256" key="5">
    <source>
        <dbReference type="ARBA" id="ARBA00004496"/>
    </source>
</evidence>
<feature type="region of interest" description="Disordered" evidence="24">
    <location>
        <begin position="627"/>
        <end position="647"/>
    </location>
</feature>
<evidence type="ECO:0000313" key="27">
    <source>
        <dbReference type="Proteomes" id="UP000242188"/>
    </source>
</evidence>
<evidence type="ECO:0000256" key="24">
    <source>
        <dbReference type="SAM" id="MobiDB-lite"/>
    </source>
</evidence>
<keyword evidence="7" id="KW-0963">Cytoplasm</keyword>
<comment type="caution">
    <text evidence="26">The sequence shown here is derived from an EMBL/GenBank/DDBJ whole genome shotgun (WGS) entry which is preliminary data.</text>
</comment>
<evidence type="ECO:0000256" key="11">
    <source>
        <dbReference type="ARBA" id="ARBA00022786"/>
    </source>
</evidence>
<evidence type="ECO:0000256" key="14">
    <source>
        <dbReference type="ARBA" id="ARBA00022824"/>
    </source>
</evidence>
<evidence type="ECO:0000256" key="19">
    <source>
        <dbReference type="ARBA" id="ARBA00057273"/>
    </source>
</evidence>
<accession>A0A210QZJ1</accession>
<reference evidence="26 27" key="1">
    <citation type="journal article" date="2017" name="Nat. Ecol. Evol.">
        <title>Scallop genome provides insights into evolution of bilaterian karyotype and development.</title>
        <authorList>
            <person name="Wang S."/>
            <person name="Zhang J."/>
            <person name="Jiao W."/>
            <person name="Li J."/>
            <person name="Xun X."/>
            <person name="Sun Y."/>
            <person name="Guo X."/>
            <person name="Huan P."/>
            <person name="Dong B."/>
            <person name="Zhang L."/>
            <person name="Hu X."/>
            <person name="Sun X."/>
            <person name="Wang J."/>
            <person name="Zhao C."/>
            <person name="Wang Y."/>
            <person name="Wang D."/>
            <person name="Huang X."/>
            <person name="Wang R."/>
            <person name="Lv J."/>
            <person name="Li Y."/>
            <person name="Zhang Z."/>
            <person name="Liu B."/>
            <person name="Lu W."/>
            <person name="Hui Y."/>
            <person name="Liang J."/>
            <person name="Zhou Z."/>
            <person name="Hou R."/>
            <person name="Li X."/>
            <person name="Liu Y."/>
            <person name="Li H."/>
            <person name="Ning X."/>
            <person name="Lin Y."/>
            <person name="Zhao L."/>
            <person name="Xing Q."/>
            <person name="Dou J."/>
            <person name="Li Y."/>
            <person name="Mao J."/>
            <person name="Guo H."/>
            <person name="Dou H."/>
            <person name="Li T."/>
            <person name="Mu C."/>
            <person name="Jiang W."/>
            <person name="Fu Q."/>
            <person name="Fu X."/>
            <person name="Miao Y."/>
            <person name="Liu J."/>
            <person name="Yu Q."/>
            <person name="Li R."/>
            <person name="Liao H."/>
            <person name="Li X."/>
            <person name="Kong Y."/>
            <person name="Jiang Z."/>
            <person name="Chourrout D."/>
            <person name="Li R."/>
            <person name="Bao Z."/>
        </authorList>
    </citation>
    <scope>NUCLEOTIDE SEQUENCE [LARGE SCALE GENOMIC DNA]</scope>
    <source>
        <strain evidence="26 27">PY_sf001</strain>
    </source>
</reference>
<feature type="compositionally biased region" description="Acidic residues" evidence="24">
    <location>
        <begin position="631"/>
        <end position="645"/>
    </location>
</feature>
<keyword evidence="9" id="KW-0645">Protease</keyword>
<gene>
    <name evidence="26" type="ORF">KP79_PYT18912</name>
</gene>
<feature type="compositionally biased region" description="Basic and acidic residues" evidence="24">
    <location>
        <begin position="671"/>
        <end position="685"/>
    </location>
</feature>
<feature type="compositionally biased region" description="Polar residues" evidence="24">
    <location>
        <begin position="1051"/>
        <end position="1061"/>
    </location>
</feature>
<keyword evidence="10" id="KW-0227">DNA damage</keyword>
<evidence type="ECO:0000256" key="3">
    <source>
        <dbReference type="ARBA" id="ARBA00004240"/>
    </source>
</evidence>
<name>A0A210QZJ1_MIZYE</name>
<keyword evidence="11" id="KW-0833">Ubl conjugation pathway</keyword>
<evidence type="ECO:0000256" key="1">
    <source>
        <dbReference type="ARBA" id="ARBA00000707"/>
    </source>
</evidence>
<dbReference type="GO" id="GO:0004843">
    <property type="term" value="F:cysteine-type deubiquitinase activity"/>
    <property type="evidence" value="ECO:0007669"/>
    <property type="project" value="UniProtKB-EC"/>
</dbReference>
<comment type="subcellular location">
    <subcellularLocation>
        <location evidence="5">Cytoplasm</location>
    </subcellularLocation>
    <subcellularLocation>
        <location evidence="3">Endoplasmic reticulum</location>
    </subcellularLocation>
    <subcellularLocation>
        <location evidence="4">Golgi apparatus</location>
        <location evidence="4">Golgi stack</location>
    </subcellularLocation>
    <subcellularLocation>
        <location evidence="2">Nucleus</location>
    </subcellularLocation>
</comment>
<dbReference type="EMBL" id="NEDP02001154">
    <property type="protein sequence ID" value="OWF54166.1"/>
    <property type="molecule type" value="Genomic_DNA"/>
</dbReference>
<evidence type="ECO:0000259" key="25">
    <source>
        <dbReference type="PROSITE" id="PS50802"/>
    </source>
</evidence>
<feature type="compositionally biased region" description="Basic and acidic residues" evidence="24">
    <location>
        <begin position="1266"/>
        <end position="1275"/>
    </location>
</feature>
<dbReference type="GO" id="GO:0090168">
    <property type="term" value="P:Golgi reassembly"/>
    <property type="evidence" value="ECO:0007669"/>
    <property type="project" value="TreeGrafter"/>
</dbReference>
<feature type="compositionally biased region" description="Basic and acidic residues" evidence="24">
    <location>
        <begin position="1244"/>
        <end position="1257"/>
    </location>
</feature>
<sequence>MQGLSRQRSEDGKVLCGSCPDEQCQAKLFFPAYDKSVECTGCGKRHEQTSLQNIAEVTNPSVALHNILKNILLGNVKPKKGTDDVKVLGLSNYVCKSISPILTRYGMDKRTGKAKLLKELSQQDIFNCGKILGDRAFLIEEENLEVIGYGRDRSGSVRYLADILKELKIYNDQEERLVPIHADGDGHCLVHAVSRALVGRELFWHALRLNLADHFQTNLSRYKEHFREFIDTNEWDYIIGECDPDFIPRDGEPLGLRNIHVFGLANVLHRPVILLDSYLGMQSSGDYSGVFLPALVEPEACKSRDGTLNKPLCIAWSSAGHNHYIPLVGIKGKNLPNLPRSMIQRAWGVPSDLIDKYIEFDQSDLCRVGGNKCLSDKYIRQLVSAMDEVFVQKNGVPPQLVADVHQFLYKSSGIVGVKLEEVIETTKTAIEEHVLYRCLTCEALIRYHLPSEWFRRGGSLYDLAVKTHKDLLTDKKYVFPYQGVTCMYNKEKDILVPDKDTSRLKTCSFCQGDSVRLVNTDGGVQYFNGDRTLARSTSGRCACGFKHYWDGKEYDNIPEIFPVTLQWNGKVVEEKVAWFQYETDPTMNSNVFQVSQKLVQKHFPGEFGSERLVQQVVDTILRNTASQETSQLEEAEGSQDVDMADDPLWSSDIPSKIILTGYKQKTLHKEELTMSETEKNVRKQVESQAPKHQQRKTKEIAALAAKSSPKKSKSDITAKKTENVSPSHVPMETTQATKNRQKKVRLATSDGRQVMLTLEKDLTFDDLQQMIQSSVDVPPHRQKIRVGFPPKELKPPAESDSDQIINLQHGDKIALEVLPDPVLPAGRSKSFSAVSASPAASKPRLSWSHFEQDTHQASADTLLQSLKNAQEANDTLDASIASLAIMATISGKDLWTQVQSMPHLFSVGGLFYKQVERDLGLVDGKHCQLPSLEGKVFRYNAKEGRLELCMEPYGHFQVEPGVDRKVAQLKEQEEKITFGSSGAVKHDTKRQAAFSGEGHSLQAMNIERMPSNIQDMTTHHHHGNHHNTVRNMQTMCSPSKHETAIPEEMVTESSTKGNNSSEEGRKYQRLGPGYSVLDPNLADNTSQNAQFFKEIADSMEKSMQEIDQEMERIDDDEQKKQFRGTAANVIAEARPEVNVQPRVQLENKDIVRSSTTEQSSADLTLPDALEIEKNQEEVQTSESLNVGISDGEKPDTESESESKSPINECIDISASGVSETCSSQTPSTVEIPGAGALPELEEKEPEKSQEIIYDRVGDFTVTSADTLEKDKRADSETTQDSSSTKPENVEEETKMAKSHDIV</sequence>
<evidence type="ECO:0000256" key="17">
    <source>
        <dbReference type="ARBA" id="ARBA00023204"/>
    </source>
</evidence>
<dbReference type="FunFam" id="3.10.20.90:FF:000146">
    <property type="entry name" value="deubiquitinating protein VCIP135 isoform X1"/>
    <property type="match status" value="1"/>
</dbReference>
<comment type="catalytic activity">
    <reaction evidence="1">
        <text>Thiol-dependent hydrolysis of ester, thioester, amide, peptide and isopeptide bonds formed by the C-terminal Gly of ubiquitin (a 76-residue protein attached to proteins as an intracellular targeting signal).</text>
        <dbReference type="EC" id="3.4.19.12"/>
    </reaction>
</comment>
<feature type="region of interest" description="Disordered" evidence="24">
    <location>
        <begin position="1175"/>
        <end position="1302"/>
    </location>
</feature>
<evidence type="ECO:0000256" key="13">
    <source>
        <dbReference type="ARBA" id="ARBA00022807"/>
    </source>
</evidence>
<feature type="compositionally biased region" description="Basic and acidic residues" evidence="24">
    <location>
        <begin position="712"/>
        <end position="722"/>
    </location>
</feature>
<dbReference type="CDD" id="cd22769">
    <property type="entry name" value="OTU_VCIP135"/>
    <property type="match status" value="1"/>
</dbReference>
<keyword evidence="16" id="KW-0333">Golgi apparatus</keyword>
<evidence type="ECO:0000256" key="22">
    <source>
        <dbReference type="ARBA" id="ARBA00081555"/>
    </source>
</evidence>
<keyword evidence="17" id="KW-0234">DNA repair</keyword>
<evidence type="ECO:0000256" key="4">
    <source>
        <dbReference type="ARBA" id="ARBA00004348"/>
    </source>
</evidence>
<evidence type="ECO:0000256" key="23">
    <source>
        <dbReference type="ARBA" id="ARBA00083298"/>
    </source>
</evidence>